<gene>
    <name evidence="1" type="ORF">B0T14DRAFT_439392</name>
</gene>
<name>A0AA39TMW7_9PEZI</name>
<comment type="caution">
    <text evidence="1">The sequence shown here is derived from an EMBL/GenBank/DDBJ whole genome shotgun (WGS) entry which is preliminary data.</text>
</comment>
<accession>A0AA39TMW7</accession>
<evidence type="ECO:0000313" key="2">
    <source>
        <dbReference type="Proteomes" id="UP001175000"/>
    </source>
</evidence>
<evidence type="ECO:0000313" key="1">
    <source>
        <dbReference type="EMBL" id="KAK0610911.1"/>
    </source>
</evidence>
<sequence length="150" mass="16754">MEAAIAVGSLKVAYHLLIFGIKVDQVPAAVRRCIELVRTCHFDLEDLIKLRNESLPMLESKPAILTRVNTIIENACVGLLEVARLVEKLRPEAHGGNTPLRGRLEWLLIDSREFDSQEPLISRQHSSVIAELNFLRQLVLLTPLIDGAKA</sequence>
<organism evidence="1 2">
    <name type="scientific">Immersiella caudata</name>
    <dbReference type="NCBI Taxonomy" id="314043"/>
    <lineage>
        <taxon>Eukaryota</taxon>
        <taxon>Fungi</taxon>
        <taxon>Dikarya</taxon>
        <taxon>Ascomycota</taxon>
        <taxon>Pezizomycotina</taxon>
        <taxon>Sordariomycetes</taxon>
        <taxon>Sordariomycetidae</taxon>
        <taxon>Sordariales</taxon>
        <taxon>Lasiosphaeriaceae</taxon>
        <taxon>Immersiella</taxon>
    </lineage>
</organism>
<keyword evidence="2" id="KW-1185">Reference proteome</keyword>
<proteinExistence type="predicted"/>
<dbReference type="Proteomes" id="UP001175000">
    <property type="component" value="Unassembled WGS sequence"/>
</dbReference>
<dbReference type="EMBL" id="JAULSU010000007">
    <property type="protein sequence ID" value="KAK0610911.1"/>
    <property type="molecule type" value="Genomic_DNA"/>
</dbReference>
<dbReference type="AlphaFoldDB" id="A0AA39TMW7"/>
<reference evidence="1" key="1">
    <citation type="submission" date="2023-06" db="EMBL/GenBank/DDBJ databases">
        <title>Genome-scale phylogeny and comparative genomics of the fungal order Sordariales.</title>
        <authorList>
            <consortium name="Lawrence Berkeley National Laboratory"/>
            <person name="Hensen N."/>
            <person name="Bonometti L."/>
            <person name="Westerberg I."/>
            <person name="Brannstrom I.O."/>
            <person name="Guillou S."/>
            <person name="Cros-Aarteil S."/>
            <person name="Calhoun S."/>
            <person name="Haridas S."/>
            <person name="Kuo A."/>
            <person name="Mondo S."/>
            <person name="Pangilinan J."/>
            <person name="Riley R."/>
            <person name="Labutti K."/>
            <person name="Andreopoulos B."/>
            <person name="Lipzen A."/>
            <person name="Chen C."/>
            <person name="Yanf M."/>
            <person name="Daum C."/>
            <person name="Ng V."/>
            <person name="Clum A."/>
            <person name="Steindorff A."/>
            <person name="Ohm R."/>
            <person name="Martin F."/>
            <person name="Silar P."/>
            <person name="Natvig D."/>
            <person name="Lalanne C."/>
            <person name="Gautier V."/>
            <person name="Ament-Velasquez S.L."/>
            <person name="Kruys A."/>
            <person name="Hutchinson M.I."/>
            <person name="Powell A.J."/>
            <person name="Barry K."/>
            <person name="Miller A.N."/>
            <person name="Grigoriev I.V."/>
            <person name="Debuchy R."/>
            <person name="Gladieux P."/>
            <person name="Thoren M.H."/>
            <person name="Johannesson H."/>
        </authorList>
    </citation>
    <scope>NUCLEOTIDE SEQUENCE</scope>
    <source>
        <strain evidence="1">CBS 606.72</strain>
    </source>
</reference>
<protein>
    <submittedName>
        <fullName evidence="1">Uncharacterized protein</fullName>
    </submittedName>
</protein>
<feature type="non-terminal residue" evidence="1">
    <location>
        <position position="150"/>
    </location>
</feature>